<evidence type="ECO:0000256" key="3">
    <source>
        <dbReference type="PIRSR" id="PIRSR605511-2"/>
    </source>
</evidence>
<dbReference type="Proteomes" id="UP000663937">
    <property type="component" value="Chromosome"/>
</dbReference>
<protein>
    <submittedName>
        <fullName evidence="5">SMP-30/gluconolactonase/LRE family protein</fullName>
    </submittedName>
</protein>
<sequence>MTTYTAHPASAQAYGLGEGPVWDAARGRVIWVDIPGGAVLEGELRGDQVEVTAEHAFAGTVGAAVPAADGRLLVAGQERLVVLAPSGERTLGTRVVVAGHASRTNDGAVDPAGRLLIGTLALADDDGAPPHERLLRVEDDGRLTVIDDDLTLSNGLAWSADGSTLYSIDTLARRVWARDYDAATGAVGERREHLRVTGGLPDGLCADTAGNLWIAIWGDGEVRRYAPDGTIRDVVRVDAPLTSSVAFVGPGRDLLLITTARDELAPAELAEHPDSGRLFSVRVDAVGVPTTAWSGVGA</sequence>
<dbReference type="KEGG" id="psic:J4E96_12790"/>
<feature type="binding site" evidence="3">
    <location>
        <position position="202"/>
    </location>
    <ligand>
        <name>a divalent metal cation</name>
        <dbReference type="ChEBI" id="CHEBI:60240"/>
    </ligand>
</feature>
<dbReference type="AlphaFoldDB" id="A0A8A4ZEY3"/>
<dbReference type="PANTHER" id="PTHR10907">
    <property type="entry name" value="REGUCALCIN"/>
    <property type="match status" value="1"/>
</dbReference>
<reference evidence="5" key="1">
    <citation type="submission" date="2021-03" db="EMBL/GenBank/DDBJ databases">
        <title>Pengzhenrongella sicca gen. nov., sp. nov., a new member of suborder Micrococcineae isolated from High-Arctic tundra soil.</title>
        <authorList>
            <person name="Peng F."/>
        </authorList>
    </citation>
    <scope>NUCLEOTIDE SEQUENCE</scope>
    <source>
        <strain evidence="5">LRZ-2</strain>
    </source>
</reference>
<feature type="binding site" evidence="3">
    <location>
        <position position="18"/>
    </location>
    <ligand>
        <name>a divalent metal cation</name>
        <dbReference type="ChEBI" id="CHEBI:60240"/>
    </ligand>
</feature>
<evidence type="ECO:0000259" key="4">
    <source>
        <dbReference type="Pfam" id="PF08450"/>
    </source>
</evidence>
<dbReference type="GO" id="GO:0005509">
    <property type="term" value="F:calcium ion binding"/>
    <property type="evidence" value="ECO:0007669"/>
    <property type="project" value="TreeGrafter"/>
</dbReference>
<feature type="domain" description="SMP-30/Gluconolactonase/LRE-like region" evidence="4">
    <location>
        <begin position="16"/>
        <end position="261"/>
    </location>
</feature>
<accession>A0A8A4ZEY3</accession>
<feature type="active site" description="Proton donor/acceptor" evidence="2">
    <location>
        <position position="202"/>
    </location>
</feature>
<comment type="similarity">
    <text evidence="1">Belongs to the SMP-30/CGR1 family.</text>
</comment>
<dbReference type="GO" id="GO:0004341">
    <property type="term" value="F:gluconolactonase activity"/>
    <property type="evidence" value="ECO:0007669"/>
    <property type="project" value="TreeGrafter"/>
</dbReference>
<evidence type="ECO:0000313" key="6">
    <source>
        <dbReference type="Proteomes" id="UP000663937"/>
    </source>
</evidence>
<dbReference type="InterPro" id="IPR011042">
    <property type="entry name" value="6-blade_b-propeller_TolB-like"/>
</dbReference>
<name>A0A8A4ZEY3_9MICO</name>
<dbReference type="Pfam" id="PF08450">
    <property type="entry name" value="SGL"/>
    <property type="match status" value="1"/>
</dbReference>
<dbReference type="GO" id="GO:0019853">
    <property type="term" value="P:L-ascorbic acid biosynthetic process"/>
    <property type="evidence" value="ECO:0007669"/>
    <property type="project" value="TreeGrafter"/>
</dbReference>
<evidence type="ECO:0000256" key="2">
    <source>
        <dbReference type="PIRSR" id="PIRSR605511-1"/>
    </source>
</evidence>
<dbReference type="PRINTS" id="PR01790">
    <property type="entry name" value="SMP30FAMILY"/>
</dbReference>
<dbReference type="RefSeq" id="WP_227422490.1">
    <property type="nucleotide sequence ID" value="NZ_CP071868.1"/>
</dbReference>
<dbReference type="PANTHER" id="PTHR10907:SF47">
    <property type="entry name" value="REGUCALCIN"/>
    <property type="match status" value="1"/>
</dbReference>
<dbReference type="InterPro" id="IPR013658">
    <property type="entry name" value="SGL"/>
</dbReference>
<feature type="binding site" evidence="3">
    <location>
        <position position="154"/>
    </location>
    <ligand>
        <name>a divalent metal cation</name>
        <dbReference type="ChEBI" id="CHEBI:60240"/>
    </ligand>
</feature>
<feature type="binding site" evidence="3">
    <location>
        <position position="105"/>
    </location>
    <ligand>
        <name>substrate</name>
    </ligand>
</feature>
<evidence type="ECO:0000256" key="1">
    <source>
        <dbReference type="ARBA" id="ARBA00008853"/>
    </source>
</evidence>
<evidence type="ECO:0000313" key="5">
    <source>
        <dbReference type="EMBL" id="QTE28258.1"/>
    </source>
</evidence>
<organism evidence="5 6">
    <name type="scientific">Pengzhenrongella sicca</name>
    <dbReference type="NCBI Taxonomy" id="2819238"/>
    <lineage>
        <taxon>Bacteria</taxon>
        <taxon>Bacillati</taxon>
        <taxon>Actinomycetota</taxon>
        <taxon>Actinomycetes</taxon>
        <taxon>Micrococcales</taxon>
        <taxon>Pengzhenrongella</taxon>
    </lineage>
</organism>
<keyword evidence="3" id="KW-0479">Metal-binding</keyword>
<proteinExistence type="inferred from homology"/>
<keyword evidence="3" id="KW-0862">Zinc</keyword>
<feature type="binding site" evidence="3">
    <location>
        <position position="103"/>
    </location>
    <ligand>
        <name>substrate</name>
    </ligand>
</feature>
<dbReference type="SUPFAM" id="SSF63829">
    <property type="entry name" value="Calcium-dependent phosphotriesterase"/>
    <property type="match status" value="1"/>
</dbReference>
<dbReference type="InterPro" id="IPR005511">
    <property type="entry name" value="SMP-30"/>
</dbReference>
<dbReference type="EMBL" id="CP071868">
    <property type="protein sequence ID" value="QTE28258.1"/>
    <property type="molecule type" value="Genomic_DNA"/>
</dbReference>
<gene>
    <name evidence="5" type="ORF">J4E96_12790</name>
</gene>
<comment type="cofactor">
    <cofactor evidence="3">
        <name>Zn(2+)</name>
        <dbReference type="ChEBI" id="CHEBI:29105"/>
    </cofactor>
    <text evidence="3">Binds 1 divalent metal cation per subunit.</text>
</comment>
<keyword evidence="6" id="KW-1185">Reference proteome</keyword>
<dbReference type="Gene3D" id="2.120.10.30">
    <property type="entry name" value="TolB, C-terminal domain"/>
    <property type="match status" value="1"/>
</dbReference>